<gene>
    <name evidence="2" type="ORF">BJ212DRAFT_1432092</name>
</gene>
<dbReference type="GeneID" id="64631717"/>
<keyword evidence="3" id="KW-1185">Reference proteome</keyword>
<feature type="transmembrane region" description="Helical" evidence="1">
    <location>
        <begin position="229"/>
        <end position="253"/>
    </location>
</feature>
<evidence type="ECO:0000256" key="1">
    <source>
        <dbReference type="SAM" id="Phobius"/>
    </source>
</evidence>
<dbReference type="PANTHER" id="PTHR35043">
    <property type="entry name" value="TRANSCRIPTION FACTOR DOMAIN-CONTAINING PROTEIN"/>
    <property type="match status" value="1"/>
</dbReference>
<sequence>MLTAFLAPEFVVGWAAWQFLNARRVAKAFNDELRVQPAQPYCYRRAIWQKLVVMLLGGSRSLSDGWTETHGFFAWMGGFMLYVDGGPRGILTPDELLQFVRDGCVEMPAITEADIKDRSKGDMLSKWVAILQLVWFVIQLIARYIQNLPVTLLEIDTLGVAALTCISYGFWLNKPKDVRLPYIVHWKDPTAPPLPDSLDSDKEHGTLSILRLLFNYGTELTGGLTPDKITIIIGCISGMAFGVIHCLGWNFLFPRHAEQILWRVASIGIPFTFSGIQLPMLLNVLDGWISFRPPFSRVNTPISGYIAVYYIPARVSIIVLMMLSLRSLPPGTYDTVAWSKFIPHVTM</sequence>
<proteinExistence type="predicted"/>
<feature type="transmembrane region" description="Helical" evidence="1">
    <location>
        <begin position="302"/>
        <end position="323"/>
    </location>
</feature>
<dbReference type="RefSeq" id="XP_041192048.1">
    <property type="nucleotide sequence ID" value="XM_041337701.1"/>
</dbReference>
<dbReference type="PANTHER" id="PTHR35043:SF7">
    <property type="entry name" value="TRANSCRIPTION FACTOR DOMAIN-CONTAINING PROTEIN"/>
    <property type="match status" value="1"/>
</dbReference>
<reference evidence="2" key="1">
    <citation type="journal article" date="2020" name="New Phytol.">
        <title>Comparative genomics reveals dynamic genome evolution in host specialist ectomycorrhizal fungi.</title>
        <authorList>
            <person name="Lofgren L.A."/>
            <person name="Nguyen N.H."/>
            <person name="Vilgalys R."/>
            <person name="Ruytinx J."/>
            <person name="Liao H.L."/>
            <person name="Branco S."/>
            <person name="Kuo A."/>
            <person name="LaButti K."/>
            <person name="Lipzen A."/>
            <person name="Andreopoulos W."/>
            <person name="Pangilinan J."/>
            <person name="Riley R."/>
            <person name="Hundley H."/>
            <person name="Na H."/>
            <person name="Barry K."/>
            <person name="Grigoriev I.V."/>
            <person name="Stajich J.E."/>
            <person name="Kennedy P.G."/>
        </authorList>
    </citation>
    <scope>NUCLEOTIDE SEQUENCE</scope>
    <source>
        <strain evidence="2">MN1</strain>
    </source>
</reference>
<feature type="transmembrane region" description="Helical" evidence="1">
    <location>
        <begin position="127"/>
        <end position="145"/>
    </location>
</feature>
<keyword evidence="1" id="KW-1133">Transmembrane helix</keyword>
<name>A0A9P7E8V1_9AGAM</name>
<keyword evidence="1" id="KW-0812">Transmembrane</keyword>
<protein>
    <submittedName>
        <fullName evidence="2">Uncharacterized protein</fullName>
    </submittedName>
</protein>
<feature type="transmembrane region" description="Helical" evidence="1">
    <location>
        <begin position="260"/>
        <end position="282"/>
    </location>
</feature>
<accession>A0A9P7E8V1</accession>
<dbReference type="OrthoDB" id="9451547at2759"/>
<dbReference type="EMBL" id="JABBWG010000020">
    <property type="protein sequence ID" value="KAG1814712.1"/>
    <property type="molecule type" value="Genomic_DNA"/>
</dbReference>
<dbReference type="AlphaFoldDB" id="A0A9P7E8V1"/>
<evidence type="ECO:0000313" key="2">
    <source>
        <dbReference type="EMBL" id="KAG1814712.1"/>
    </source>
</evidence>
<dbReference type="Proteomes" id="UP000807769">
    <property type="component" value="Unassembled WGS sequence"/>
</dbReference>
<feature type="transmembrane region" description="Helical" evidence="1">
    <location>
        <begin position="152"/>
        <end position="171"/>
    </location>
</feature>
<comment type="caution">
    <text evidence="2">The sequence shown here is derived from an EMBL/GenBank/DDBJ whole genome shotgun (WGS) entry which is preliminary data.</text>
</comment>
<organism evidence="2 3">
    <name type="scientific">Suillus subaureus</name>
    <dbReference type="NCBI Taxonomy" id="48587"/>
    <lineage>
        <taxon>Eukaryota</taxon>
        <taxon>Fungi</taxon>
        <taxon>Dikarya</taxon>
        <taxon>Basidiomycota</taxon>
        <taxon>Agaricomycotina</taxon>
        <taxon>Agaricomycetes</taxon>
        <taxon>Agaricomycetidae</taxon>
        <taxon>Boletales</taxon>
        <taxon>Suillineae</taxon>
        <taxon>Suillaceae</taxon>
        <taxon>Suillus</taxon>
    </lineage>
</organism>
<keyword evidence="1" id="KW-0472">Membrane</keyword>
<evidence type="ECO:0000313" key="3">
    <source>
        <dbReference type="Proteomes" id="UP000807769"/>
    </source>
</evidence>